<feature type="domain" description="AMMECR1" evidence="1">
    <location>
        <begin position="298"/>
        <end position="466"/>
    </location>
</feature>
<dbReference type="Pfam" id="PF02900">
    <property type="entry name" value="LigB"/>
    <property type="match status" value="1"/>
</dbReference>
<keyword evidence="3" id="KW-1185">Reference proteome</keyword>
<proteinExistence type="predicted"/>
<dbReference type="AlphaFoldDB" id="A0A4Y7RRK5"/>
<protein>
    <recommendedName>
        <fullName evidence="1">AMMECR1 domain-containing protein</fullName>
    </recommendedName>
</protein>
<sequence>MTVVFCGICPHPPIAVPEVGGDEAAKVSATQDAMLEIGRLIKKSGAETIVIISPHASVFRDMVGINFAPELMGDLGNFRAGHVRFMLDNDLELARDIRAQANGLGIMAVALTAKEEDLYGISLRLDHGVVVPWYFLHKAGVKLPLVHVSMAVAPPEKLYLFGLAVRQAAQRLGRKVALIASGDLSHGLTHDAPGGYLPRGQEFDRKLASLLADFDVDGVVTLDRDLVEQAGECGYRSIIMMLGAMDGLDVKVEVLSYEGPFGVGYLTASFQPLGANPERSLFKKIQAEKKEKAAQRQARESYLVKLARATLESHVSGSPPPDTAEVPEEFRGRAGVFVSIKKNGSLRGCIGTIEPTKASIVDEVTANAINAGIHDPRFQPVRREELSDLEYSVDVLQPPEPIDDIDELDPKKYGVIVRSGRKSGLLLPNLEGINSAVEQVEIARQKAGIGPDEPVRMERFEVTRYK</sequence>
<dbReference type="NCBIfam" id="TIGR04335">
    <property type="entry name" value="AmmeMemoSam_A"/>
    <property type="match status" value="1"/>
</dbReference>
<dbReference type="InterPro" id="IPR023473">
    <property type="entry name" value="AMMECR1"/>
</dbReference>
<dbReference type="SUPFAM" id="SSF143447">
    <property type="entry name" value="AMMECR1-like"/>
    <property type="match status" value="1"/>
</dbReference>
<dbReference type="NCBIfam" id="TIGR04336">
    <property type="entry name" value="AmmeMemoSam_B"/>
    <property type="match status" value="1"/>
</dbReference>
<name>A0A4Y7RRK5_9FIRM</name>
<comment type="caution">
    <text evidence="2">The sequence shown here is derived from an EMBL/GenBank/DDBJ whole genome shotgun (WGS) entry which is preliminary data.</text>
</comment>
<dbReference type="InterPro" id="IPR027485">
    <property type="entry name" value="AMMECR1_N"/>
</dbReference>
<dbReference type="PANTHER" id="PTHR13016">
    <property type="entry name" value="AMMECR1 HOMOLOG"/>
    <property type="match status" value="1"/>
</dbReference>
<dbReference type="NCBIfam" id="TIGR00296">
    <property type="entry name" value="TIGR00296 family protein"/>
    <property type="match status" value="1"/>
</dbReference>
<dbReference type="GO" id="GO:0008198">
    <property type="term" value="F:ferrous iron binding"/>
    <property type="evidence" value="ECO:0007669"/>
    <property type="project" value="InterPro"/>
</dbReference>
<dbReference type="Gene3D" id="3.40.830.10">
    <property type="entry name" value="LigB-like"/>
    <property type="match status" value="1"/>
</dbReference>
<reference evidence="2 3" key="1">
    <citation type="journal article" date="2018" name="Environ. Microbiol.">
        <title>Novel energy conservation strategies and behaviour of Pelotomaculum schinkii driving syntrophic propionate catabolism.</title>
        <authorList>
            <person name="Hidalgo-Ahumada C.A.P."/>
            <person name="Nobu M.K."/>
            <person name="Narihiro T."/>
            <person name="Tamaki H."/>
            <person name="Liu W.T."/>
            <person name="Kamagata Y."/>
            <person name="Stams A.J.M."/>
            <person name="Imachi H."/>
            <person name="Sousa D.Z."/>
        </authorList>
    </citation>
    <scope>NUCLEOTIDE SEQUENCE [LARGE SCALE GENOMIC DNA]</scope>
    <source>
        <strain evidence="2 3">MGP</strain>
    </source>
</reference>
<dbReference type="PANTHER" id="PTHR13016:SF0">
    <property type="entry name" value="AMME SYNDROME CANDIDATE GENE 1 PROTEIN"/>
    <property type="match status" value="1"/>
</dbReference>
<dbReference type="SUPFAM" id="SSF53213">
    <property type="entry name" value="LigB-like"/>
    <property type="match status" value="1"/>
</dbReference>
<dbReference type="EMBL" id="QFFZ01000015">
    <property type="protein sequence ID" value="TEB11322.1"/>
    <property type="molecule type" value="Genomic_DNA"/>
</dbReference>
<gene>
    <name evidence="2" type="ORF">Pmgp_01685</name>
</gene>
<dbReference type="RefSeq" id="WP_134213552.1">
    <property type="nucleotide sequence ID" value="NZ_QFFZ01000015.1"/>
</dbReference>
<evidence type="ECO:0000313" key="2">
    <source>
        <dbReference type="EMBL" id="TEB11322.1"/>
    </source>
</evidence>
<dbReference type="GO" id="GO:0016702">
    <property type="term" value="F:oxidoreductase activity, acting on single donors with incorporation of molecular oxygen, incorporation of two atoms of oxygen"/>
    <property type="evidence" value="ECO:0007669"/>
    <property type="project" value="UniProtKB-ARBA"/>
</dbReference>
<dbReference type="InterPro" id="IPR027623">
    <property type="entry name" value="AmmeMemoSam_A"/>
</dbReference>
<dbReference type="PROSITE" id="PS51112">
    <property type="entry name" value="AMMECR1"/>
    <property type="match status" value="1"/>
</dbReference>
<dbReference type="InterPro" id="IPR002733">
    <property type="entry name" value="AMMECR1_domain"/>
</dbReference>
<dbReference type="Proteomes" id="UP000297597">
    <property type="component" value="Unassembled WGS sequence"/>
</dbReference>
<organism evidence="2 3">
    <name type="scientific">Pelotomaculum propionicicum</name>
    <dbReference type="NCBI Taxonomy" id="258475"/>
    <lineage>
        <taxon>Bacteria</taxon>
        <taxon>Bacillati</taxon>
        <taxon>Bacillota</taxon>
        <taxon>Clostridia</taxon>
        <taxon>Eubacteriales</taxon>
        <taxon>Desulfotomaculaceae</taxon>
        <taxon>Pelotomaculum</taxon>
    </lineage>
</organism>
<dbReference type="CDD" id="cd07951">
    <property type="entry name" value="ED_3B_N_AMMECR1"/>
    <property type="match status" value="1"/>
</dbReference>
<dbReference type="Gene3D" id="3.30.700.20">
    <property type="entry name" value="Hypothetical protein ph0010, domain 1"/>
    <property type="match status" value="1"/>
</dbReference>
<evidence type="ECO:0000259" key="1">
    <source>
        <dbReference type="PROSITE" id="PS51112"/>
    </source>
</evidence>
<dbReference type="Pfam" id="PF01871">
    <property type="entry name" value="AMMECR1"/>
    <property type="match status" value="1"/>
</dbReference>
<dbReference type="InterPro" id="IPR004183">
    <property type="entry name" value="Xdiol_dOase_suB"/>
</dbReference>
<dbReference type="OrthoDB" id="159752at2"/>
<accession>A0A4Y7RRK5</accession>
<evidence type="ECO:0000313" key="3">
    <source>
        <dbReference type="Proteomes" id="UP000297597"/>
    </source>
</evidence>
<dbReference type="InterPro" id="IPR036071">
    <property type="entry name" value="AMMECR1_dom_sf"/>
</dbReference>